<dbReference type="GO" id="GO:0003677">
    <property type="term" value="F:DNA binding"/>
    <property type="evidence" value="ECO:0007669"/>
    <property type="project" value="UniProtKB-KW"/>
</dbReference>
<evidence type="ECO:0000256" key="4">
    <source>
        <dbReference type="ARBA" id="ARBA00023125"/>
    </source>
</evidence>
<evidence type="ECO:0000259" key="8">
    <source>
        <dbReference type="Pfam" id="PF02229"/>
    </source>
</evidence>
<dbReference type="EMBL" id="KE346368">
    <property type="protein sequence ID" value="KJE95195.1"/>
    <property type="molecule type" value="Genomic_DNA"/>
</dbReference>
<dbReference type="Pfam" id="PF02229">
    <property type="entry name" value="PC4"/>
    <property type="match status" value="1"/>
</dbReference>
<dbReference type="SUPFAM" id="SSF54447">
    <property type="entry name" value="ssDNA-binding transcriptional regulator domain"/>
    <property type="match status" value="1"/>
</dbReference>
<keyword evidence="4" id="KW-0238">DNA-binding</keyword>
<evidence type="ECO:0000256" key="6">
    <source>
        <dbReference type="ARBA" id="ARBA00023242"/>
    </source>
</evidence>
<keyword evidence="3" id="KW-0805">Transcription regulation</keyword>
<dbReference type="InterPro" id="IPR045125">
    <property type="entry name" value="Sub1/Tcp4-like"/>
</dbReference>
<organism evidence="9 10">
    <name type="scientific">Capsaspora owczarzaki (strain ATCC 30864)</name>
    <dbReference type="NCBI Taxonomy" id="595528"/>
    <lineage>
        <taxon>Eukaryota</taxon>
        <taxon>Filasterea</taxon>
        <taxon>Capsaspora</taxon>
    </lineage>
</organism>
<evidence type="ECO:0000256" key="7">
    <source>
        <dbReference type="SAM" id="MobiDB-lite"/>
    </source>
</evidence>
<dbReference type="OrthoDB" id="2505440at2759"/>
<proteinExistence type="inferred from homology"/>
<keyword evidence="5" id="KW-0804">Transcription</keyword>
<reference evidence="10" key="1">
    <citation type="submission" date="2011-02" db="EMBL/GenBank/DDBJ databases">
        <title>The Genome Sequence of Capsaspora owczarzaki ATCC 30864.</title>
        <authorList>
            <person name="Russ C."/>
            <person name="Cuomo C."/>
            <person name="Burger G."/>
            <person name="Gray M.W."/>
            <person name="Holland P.W.H."/>
            <person name="King N."/>
            <person name="Lang F.B.F."/>
            <person name="Roger A.J."/>
            <person name="Ruiz-Trillo I."/>
            <person name="Young S.K."/>
            <person name="Zeng Q."/>
            <person name="Gargeya S."/>
            <person name="Alvarado L."/>
            <person name="Berlin A."/>
            <person name="Chapman S.B."/>
            <person name="Chen Z."/>
            <person name="Freedman E."/>
            <person name="Gellesch M."/>
            <person name="Goldberg J."/>
            <person name="Griggs A."/>
            <person name="Gujja S."/>
            <person name="Heilman E."/>
            <person name="Heiman D."/>
            <person name="Howarth C."/>
            <person name="Mehta T."/>
            <person name="Neiman D."/>
            <person name="Pearson M."/>
            <person name="Roberts A."/>
            <person name="Saif S."/>
            <person name="Shea T."/>
            <person name="Shenoy N."/>
            <person name="Sisk P."/>
            <person name="Stolte C."/>
            <person name="Sykes S."/>
            <person name="White J."/>
            <person name="Yandava C."/>
            <person name="Haas B."/>
            <person name="Nusbaum C."/>
            <person name="Birren B."/>
        </authorList>
    </citation>
    <scope>NUCLEOTIDE SEQUENCE</scope>
    <source>
        <strain evidence="10">ATCC 30864</strain>
    </source>
</reference>
<evidence type="ECO:0000256" key="1">
    <source>
        <dbReference type="ARBA" id="ARBA00004123"/>
    </source>
</evidence>
<evidence type="ECO:0000313" key="9">
    <source>
        <dbReference type="EMBL" id="KJE95195.1"/>
    </source>
</evidence>
<comment type="subcellular location">
    <subcellularLocation>
        <location evidence="1">Nucleus</location>
    </subcellularLocation>
</comment>
<dbReference type="InParanoid" id="A0A0D2WSL3"/>
<dbReference type="GO" id="GO:0005634">
    <property type="term" value="C:nucleus"/>
    <property type="evidence" value="ECO:0007669"/>
    <property type="project" value="UniProtKB-SubCell"/>
</dbReference>
<dbReference type="STRING" id="595528.A0A0D2WSL3"/>
<dbReference type="AlphaFoldDB" id="A0A0D2WSL3"/>
<feature type="region of interest" description="Disordered" evidence="7">
    <location>
        <begin position="23"/>
        <end position="61"/>
    </location>
</feature>
<feature type="compositionally biased region" description="Basic and acidic residues" evidence="7">
    <location>
        <begin position="31"/>
        <end position="48"/>
    </location>
</feature>
<dbReference type="InterPro" id="IPR003173">
    <property type="entry name" value="PC4_C"/>
</dbReference>
<dbReference type="Proteomes" id="UP000008743">
    <property type="component" value="Unassembled WGS sequence"/>
</dbReference>
<name>A0A0D2WSL3_CAPO3</name>
<keyword evidence="6" id="KW-0539">Nucleus</keyword>
<evidence type="ECO:0000256" key="3">
    <source>
        <dbReference type="ARBA" id="ARBA00023015"/>
    </source>
</evidence>
<feature type="domain" description="Transcriptional coactivator p15 (PC4) C-terminal" evidence="8">
    <location>
        <begin position="76"/>
        <end position="122"/>
    </location>
</feature>
<evidence type="ECO:0000313" key="10">
    <source>
        <dbReference type="Proteomes" id="UP000008743"/>
    </source>
</evidence>
<dbReference type="GO" id="GO:0060261">
    <property type="term" value="P:positive regulation of transcription initiation by RNA polymerase II"/>
    <property type="evidence" value="ECO:0007669"/>
    <property type="project" value="InterPro"/>
</dbReference>
<dbReference type="RefSeq" id="XP_004346346.1">
    <property type="nucleotide sequence ID" value="XM_004346296.2"/>
</dbReference>
<evidence type="ECO:0000256" key="5">
    <source>
        <dbReference type="ARBA" id="ARBA00023163"/>
    </source>
</evidence>
<protein>
    <recommendedName>
        <fullName evidence="8">Transcriptional coactivator p15 (PC4) C-terminal domain-containing protein</fullName>
    </recommendedName>
</protein>
<comment type="similarity">
    <text evidence="2">Belongs to the transcriptional coactivator PC4 family.</text>
</comment>
<dbReference type="PANTHER" id="PTHR13215">
    <property type="entry name" value="RNA POLYMERASE II TRANSCRIPTIONAL COACTIVATOR"/>
    <property type="match status" value="1"/>
</dbReference>
<sequence length="135" mass="14361">MSANKYKTPAFVTSSDDDEAGLAAAAAADADPDRHALPTGKPPKEDLRSTAAAGAGAAGTGFKTSDGIAFNLIPNGKRRITVRRFSGKKYVDIREFYDDDSGELKPGKKGIMLNEEQFTALLGMADNIRNALQKI</sequence>
<dbReference type="PhylomeDB" id="A0A0D2WSL3"/>
<dbReference type="InterPro" id="IPR009044">
    <property type="entry name" value="ssDNA-bd_transcriptional_reg"/>
</dbReference>
<dbReference type="Gene3D" id="2.30.31.10">
    <property type="entry name" value="Transcriptional Coactivator Pc4, Chain A"/>
    <property type="match status" value="1"/>
</dbReference>
<dbReference type="GO" id="GO:0003713">
    <property type="term" value="F:transcription coactivator activity"/>
    <property type="evidence" value="ECO:0007669"/>
    <property type="project" value="InterPro"/>
</dbReference>
<accession>A0A0D2WSL3</accession>
<keyword evidence="10" id="KW-1185">Reference proteome</keyword>
<evidence type="ECO:0000256" key="2">
    <source>
        <dbReference type="ARBA" id="ARBA00009001"/>
    </source>
</evidence>
<gene>
    <name evidence="9" type="ORF">CAOG_005673</name>
</gene>
<dbReference type="eggNOG" id="KOG2712">
    <property type="taxonomic scope" value="Eukaryota"/>
</dbReference>